<protein>
    <submittedName>
        <fullName evidence="1">3-hydroxybutyryl-CoA dehydratase</fullName>
    </submittedName>
</protein>
<comment type="caution">
    <text evidence="1">The sequence shown here is derived from an EMBL/GenBank/DDBJ whole genome shotgun (WGS) entry which is preliminary data.</text>
</comment>
<name>M5F0Y7_9HYPH</name>
<dbReference type="InterPro" id="IPR029045">
    <property type="entry name" value="ClpP/crotonase-like_dom_sf"/>
</dbReference>
<dbReference type="eggNOG" id="COG1024">
    <property type="taxonomic scope" value="Bacteria"/>
</dbReference>
<evidence type="ECO:0000313" key="2">
    <source>
        <dbReference type="Proteomes" id="UP000012062"/>
    </source>
</evidence>
<evidence type="ECO:0000313" key="1">
    <source>
        <dbReference type="EMBL" id="CCV05481.1"/>
    </source>
</evidence>
<organism evidence="1 2">
    <name type="scientific">Mesorhizobium metallidurans STM 2683</name>
    <dbReference type="NCBI Taxonomy" id="1297569"/>
    <lineage>
        <taxon>Bacteria</taxon>
        <taxon>Pseudomonadati</taxon>
        <taxon>Pseudomonadota</taxon>
        <taxon>Alphaproteobacteria</taxon>
        <taxon>Hyphomicrobiales</taxon>
        <taxon>Phyllobacteriaceae</taxon>
        <taxon>Mesorhizobium</taxon>
    </lineage>
</organism>
<dbReference type="SUPFAM" id="SSF52096">
    <property type="entry name" value="ClpP/crotonase"/>
    <property type="match status" value="1"/>
</dbReference>
<dbReference type="Gene3D" id="3.90.226.10">
    <property type="entry name" value="2-enoyl-CoA Hydratase, Chain A, domain 1"/>
    <property type="match status" value="1"/>
</dbReference>
<dbReference type="EMBL" id="CAUM01000065">
    <property type="protein sequence ID" value="CCV05481.1"/>
    <property type="molecule type" value="Genomic_DNA"/>
</dbReference>
<dbReference type="Pfam" id="PF00378">
    <property type="entry name" value="ECH_1"/>
    <property type="match status" value="1"/>
</dbReference>
<dbReference type="GO" id="GO:0006635">
    <property type="term" value="P:fatty acid beta-oxidation"/>
    <property type="evidence" value="ECO:0007669"/>
    <property type="project" value="TreeGrafter"/>
</dbReference>
<dbReference type="InterPro" id="IPR001753">
    <property type="entry name" value="Enoyl-CoA_hydra/iso"/>
</dbReference>
<accession>M5F0Y7</accession>
<dbReference type="PANTHER" id="PTHR11941:SF54">
    <property type="entry name" value="ENOYL-COA HYDRATASE, MITOCHONDRIAL"/>
    <property type="match status" value="1"/>
</dbReference>
<sequence length="267" mass="28172">MAAPRSEARMAEPLVTFETDGAIGIVTLRRPEKFNALDIPMLRALEVALDDAEAADGIRVVLLCGEGKGFCAGGDVEAWAAMSAADFQVQWVRYGHRVFDRLARLRQPTIAVLSGHALGGGLELAAACDFRVAEAQVKLGFPETSIGVVPGWSGTQRAVRRFGAQTVRRMALGGEVFLASEALALGVVDRVVEAGKGYAEAKAWGKKIAERGPLATEAAKLMIAIAEGEENAAATEALASGFIALTGDLKAGVDAFKTKQKPAFSRF</sequence>
<keyword evidence="2" id="KW-1185">Reference proteome</keyword>
<gene>
    <name evidence="1" type="ORF">MESS2_1570086</name>
</gene>
<dbReference type="PANTHER" id="PTHR11941">
    <property type="entry name" value="ENOYL-COA HYDRATASE-RELATED"/>
    <property type="match status" value="1"/>
</dbReference>
<proteinExistence type="predicted"/>
<dbReference type="CDD" id="cd06558">
    <property type="entry name" value="crotonase-like"/>
    <property type="match status" value="1"/>
</dbReference>
<dbReference type="Proteomes" id="UP000012062">
    <property type="component" value="Unassembled WGS sequence"/>
</dbReference>
<reference evidence="1 2" key="1">
    <citation type="submission" date="2013-02" db="EMBL/GenBank/DDBJ databases">
        <authorList>
            <person name="Genoscope - CEA"/>
        </authorList>
    </citation>
    <scope>NUCLEOTIDE SEQUENCE [LARGE SCALE GENOMIC DNA]</scope>
    <source>
        <strain evidence="1 2">STM 2683</strain>
    </source>
</reference>
<dbReference type="STRING" id="1297569.MESS2_1570086"/>
<dbReference type="GO" id="GO:0003824">
    <property type="term" value="F:catalytic activity"/>
    <property type="evidence" value="ECO:0007669"/>
    <property type="project" value="UniProtKB-ARBA"/>
</dbReference>
<dbReference type="AlphaFoldDB" id="M5F0Y7"/>